<dbReference type="InterPro" id="IPR001709">
    <property type="entry name" value="Flavoprot_Pyr_Nucl_cyt_Rdtase"/>
</dbReference>
<dbReference type="GO" id="GO:0016491">
    <property type="term" value="F:oxidoreductase activity"/>
    <property type="evidence" value="ECO:0007669"/>
    <property type="project" value="UniProtKB-KW"/>
</dbReference>
<evidence type="ECO:0000256" key="5">
    <source>
        <dbReference type="ARBA" id="ARBA00022827"/>
    </source>
</evidence>
<dbReference type="SUPFAM" id="SSF54292">
    <property type="entry name" value="2Fe-2S ferredoxin-like"/>
    <property type="match status" value="1"/>
</dbReference>
<keyword evidence="5" id="KW-0274">FAD</keyword>
<evidence type="ECO:0000256" key="10">
    <source>
        <dbReference type="ARBA" id="ARBA00061434"/>
    </source>
</evidence>
<reference evidence="13 14" key="1">
    <citation type="submission" date="2014-07" db="EMBL/GenBank/DDBJ databases">
        <title>Draft Genome Sequences of Environmental Pseudomonas syringae strains.</title>
        <authorList>
            <person name="Baltrus D.A."/>
            <person name="Berge O."/>
            <person name="Morris C."/>
        </authorList>
    </citation>
    <scope>NUCLEOTIDE SEQUENCE [LARGE SCALE GENOMIC DNA]</scope>
    <source>
        <strain evidence="13 14">CEB003</strain>
    </source>
</reference>
<sequence length="380" mass="41177">MTLFAKPPPLASSRYAQALFTDPDTWSAYGAQWNSGEQKSLQCCAVHDETHDVKTFIFRCADFRAISFEPGQFITVSPVISGQSVSRCYTVSSTPTRPFALSITVKRVPGGTVSNWLHDNLRTGDTLLASGPAGSFTPVGRPAAKLLYLSAGSGVTPLMSMTRASFDLASGLDIVFVHSARTPIDIIFHDELSRMQARMPGLRVLNICEGRGTDPDWAGPIGRLDLALLSEQVPDFKEREVFTCGPQGYMDAIKSLLEQGGFDFQHYHQESFDIAVLNEEPLIEQASVLDQQEGLFTVTLSRSGKTFSMSSNQTVLTAAKKAGAIVPSSCSQGVCGTCKTAILQGTVEMNHNGGIRQREIDKGLRLLCCSKPTSDLVLDL</sequence>
<dbReference type="PANTHER" id="PTHR47354:SF6">
    <property type="entry name" value="NADH OXIDOREDUCTASE HCR"/>
    <property type="match status" value="1"/>
</dbReference>
<dbReference type="SUPFAM" id="SSF63380">
    <property type="entry name" value="Riboflavin synthase domain-like"/>
    <property type="match status" value="1"/>
</dbReference>
<evidence type="ECO:0000256" key="6">
    <source>
        <dbReference type="ARBA" id="ARBA00023002"/>
    </source>
</evidence>
<evidence type="ECO:0000256" key="8">
    <source>
        <dbReference type="ARBA" id="ARBA00023014"/>
    </source>
</evidence>
<dbReference type="InterPro" id="IPR001433">
    <property type="entry name" value="OxRdtase_FAD/NAD-bd"/>
</dbReference>
<dbReference type="PROSITE" id="PS51085">
    <property type="entry name" value="2FE2S_FER_2"/>
    <property type="match status" value="1"/>
</dbReference>
<dbReference type="InterPro" id="IPR050415">
    <property type="entry name" value="MRET"/>
</dbReference>
<keyword evidence="8" id="KW-0411">Iron-sulfur</keyword>
<keyword evidence="6" id="KW-0560">Oxidoreductase</keyword>
<dbReference type="CDD" id="cd00207">
    <property type="entry name" value="fer2"/>
    <property type="match status" value="1"/>
</dbReference>
<gene>
    <name evidence="13" type="ORF">IV02_20110</name>
</gene>
<evidence type="ECO:0000313" key="14">
    <source>
        <dbReference type="Proteomes" id="UP000028643"/>
    </source>
</evidence>
<dbReference type="InterPro" id="IPR017927">
    <property type="entry name" value="FAD-bd_FR_type"/>
</dbReference>
<dbReference type="RefSeq" id="WP_047577179.1">
    <property type="nucleotide sequence ID" value="NZ_JPQT01000119.1"/>
</dbReference>
<dbReference type="InterPro" id="IPR036010">
    <property type="entry name" value="2Fe-2S_ferredoxin-like_sf"/>
</dbReference>
<comment type="similarity">
    <text evidence="10">In the N-terminal section; belongs to the FAD-binding oxidoreductase type 6 family.</text>
</comment>
<keyword evidence="7" id="KW-0408">Iron</keyword>
<evidence type="ECO:0000313" key="13">
    <source>
        <dbReference type="EMBL" id="KFE48956.1"/>
    </source>
</evidence>
<dbReference type="InterPro" id="IPR006058">
    <property type="entry name" value="2Fe2S_fd_BS"/>
</dbReference>
<organism evidence="13 14">
    <name type="scientific">Pseudomonas syringae</name>
    <dbReference type="NCBI Taxonomy" id="317"/>
    <lineage>
        <taxon>Bacteria</taxon>
        <taxon>Pseudomonadati</taxon>
        <taxon>Pseudomonadota</taxon>
        <taxon>Gammaproteobacteria</taxon>
        <taxon>Pseudomonadales</taxon>
        <taxon>Pseudomonadaceae</taxon>
        <taxon>Pseudomonas</taxon>
    </lineage>
</organism>
<dbReference type="Gene3D" id="2.40.30.10">
    <property type="entry name" value="Translation factors"/>
    <property type="match status" value="1"/>
</dbReference>
<dbReference type="InterPro" id="IPR017938">
    <property type="entry name" value="Riboflavin_synthase-like_b-brl"/>
</dbReference>
<protein>
    <submittedName>
        <fullName evidence="13">Ferredoxin</fullName>
    </submittedName>
</protein>
<keyword evidence="4" id="KW-0479">Metal-binding</keyword>
<keyword evidence="3" id="KW-0001">2Fe-2S</keyword>
<dbReference type="GO" id="GO:0046872">
    <property type="term" value="F:metal ion binding"/>
    <property type="evidence" value="ECO:0007669"/>
    <property type="project" value="UniProtKB-KW"/>
</dbReference>
<dbReference type="Gene3D" id="3.10.20.30">
    <property type="match status" value="1"/>
</dbReference>
<evidence type="ECO:0000256" key="4">
    <source>
        <dbReference type="ARBA" id="ARBA00022723"/>
    </source>
</evidence>
<evidence type="ECO:0000259" key="11">
    <source>
        <dbReference type="PROSITE" id="PS51085"/>
    </source>
</evidence>
<evidence type="ECO:0000256" key="7">
    <source>
        <dbReference type="ARBA" id="ARBA00023004"/>
    </source>
</evidence>
<dbReference type="SUPFAM" id="SSF52343">
    <property type="entry name" value="Ferredoxin reductase-like, C-terminal NADP-linked domain"/>
    <property type="match status" value="1"/>
</dbReference>
<keyword evidence="2" id="KW-0285">Flavoprotein</keyword>
<dbReference type="PRINTS" id="PR00406">
    <property type="entry name" value="CYTB5RDTASE"/>
</dbReference>
<comment type="cofactor">
    <cofactor evidence="9">
        <name>[2Fe-2S] cluster</name>
        <dbReference type="ChEBI" id="CHEBI:190135"/>
    </cofactor>
</comment>
<evidence type="ECO:0000256" key="9">
    <source>
        <dbReference type="ARBA" id="ARBA00034078"/>
    </source>
</evidence>
<dbReference type="InterPro" id="IPR012675">
    <property type="entry name" value="Beta-grasp_dom_sf"/>
</dbReference>
<dbReference type="PROSITE" id="PS51384">
    <property type="entry name" value="FAD_FR"/>
    <property type="match status" value="1"/>
</dbReference>
<dbReference type="InterPro" id="IPR039261">
    <property type="entry name" value="FNR_nucleotide-bd"/>
</dbReference>
<name>A0A085V0J3_PSESX</name>
<dbReference type="Pfam" id="PF00175">
    <property type="entry name" value="NAD_binding_1"/>
    <property type="match status" value="1"/>
</dbReference>
<evidence type="ECO:0000256" key="3">
    <source>
        <dbReference type="ARBA" id="ARBA00022714"/>
    </source>
</evidence>
<dbReference type="Gene3D" id="3.40.50.80">
    <property type="entry name" value="Nucleotide-binding domain of ferredoxin-NADP reductase (FNR) module"/>
    <property type="match status" value="1"/>
</dbReference>
<dbReference type="GO" id="GO:0051537">
    <property type="term" value="F:2 iron, 2 sulfur cluster binding"/>
    <property type="evidence" value="ECO:0007669"/>
    <property type="project" value="UniProtKB-KW"/>
</dbReference>
<comment type="caution">
    <text evidence="13">The sequence shown here is derived from an EMBL/GenBank/DDBJ whole genome shotgun (WGS) entry which is preliminary data.</text>
</comment>
<dbReference type="PATRIC" id="fig|317.174.peg.4112"/>
<dbReference type="InterPro" id="IPR008333">
    <property type="entry name" value="Cbr1-like_FAD-bd_dom"/>
</dbReference>
<feature type="domain" description="FAD-binding FR-type" evidence="12">
    <location>
        <begin position="36"/>
        <end position="139"/>
    </location>
</feature>
<evidence type="ECO:0000256" key="1">
    <source>
        <dbReference type="ARBA" id="ARBA00001974"/>
    </source>
</evidence>
<dbReference type="InterPro" id="IPR001041">
    <property type="entry name" value="2Fe-2S_ferredoxin-type"/>
</dbReference>
<dbReference type="EMBL" id="JPQT01000119">
    <property type="protein sequence ID" value="KFE48956.1"/>
    <property type="molecule type" value="Genomic_DNA"/>
</dbReference>
<dbReference type="Proteomes" id="UP000028643">
    <property type="component" value="Unassembled WGS sequence"/>
</dbReference>
<evidence type="ECO:0000256" key="2">
    <source>
        <dbReference type="ARBA" id="ARBA00022630"/>
    </source>
</evidence>
<comment type="cofactor">
    <cofactor evidence="1">
        <name>FAD</name>
        <dbReference type="ChEBI" id="CHEBI:57692"/>
    </cofactor>
</comment>
<feature type="domain" description="2Fe-2S ferredoxin-type" evidence="11">
    <location>
        <begin position="296"/>
        <end position="380"/>
    </location>
</feature>
<dbReference type="PROSITE" id="PS00197">
    <property type="entry name" value="2FE2S_FER_1"/>
    <property type="match status" value="1"/>
</dbReference>
<evidence type="ECO:0000259" key="12">
    <source>
        <dbReference type="PROSITE" id="PS51384"/>
    </source>
</evidence>
<proteinExistence type="inferred from homology"/>
<accession>A0A085V0J3</accession>
<dbReference type="Pfam" id="PF00970">
    <property type="entry name" value="FAD_binding_6"/>
    <property type="match status" value="1"/>
</dbReference>
<dbReference type="CDD" id="cd06215">
    <property type="entry name" value="FNR_iron_sulfur_binding_1"/>
    <property type="match status" value="1"/>
</dbReference>
<dbReference type="PANTHER" id="PTHR47354">
    <property type="entry name" value="NADH OXIDOREDUCTASE HCR"/>
    <property type="match status" value="1"/>
</dbReference>
<dbReference type="PRINTS" id="PR00371">
    <property type="entry name" value="FPNCR"/>
</dbReference>
<dbReference type="AlphaFoldDB" id="A0A085V0J3"/>
<dbReference type="Pfam" id="PF00111">
    <property type="entry name" value="Fer2"/>
    <property type="match status" value="1"/>
</dbReference>